<dbReference type="Proteomes" id="UP000887576">
    <property type="component" value="Unplaced"/>
</dbReference>
<protein>
    <submittedName>
        <fullName evidence="2">Uncharacterized protein</fullName>
    </submittedName>
</protein>
<proteinExistence type="predicted"/>
<evidence type="ECO:0000313" key="1">
    <source>
        <dbReference type="Proteomes" id="UP000887576"/>
    </source>
</evidence>
<name>A0AC34R6Y2_9BILA</name>
<dbReference type="WBParaSite" id="JU765_v2.g3919.t1">
    <property type="protein sequence ID" value="JU765_v2.g3919.t1"/>
    <property type="gene ID" value="JU765_v2.g3919"/>
</dbReference>
<evidence type="ECO:0000313" key="2">
    <source>
        <dbReference type="WBParaSite" id="JU765_v2.g3919.t1"/>
    </source>
</evidence>
<reference evidence="2" key="1">
    <citation type="submission" date="2022-11" db="UniProtKB">
        <authorList>
            <consortium name="WormBaseParasite"/>
        </authorList>
    </citation>
    <scope>IDENTIFICATION</scope>
</reference>
<sequence length="267" mass="28368">MFSGKVVIVTGSSAGIGQATAVLFAKNGASVTIHGRSEEKLKETVKLIEKAGGSSSKVLMILGEITDKTVQANLINKTIEKFGKLDVLVNNAGIARKSGSEARDLDNLDYVLDVNLKAPIALTELAIPHLEKTKGNVVNVSSVAGQKAVTDFPFYSITKAGLDHFAINYAALLAAKGIRVNNLSPGLTITEFASRHGIPPQMLETIMKQYVSVIPLQRAGTSEEMAEFIAFIASDKASYMTGQIIAVDGGILVHTPSPKFEGLDKLN</sequence>
<organism evidence="1 2">
    <name type="scientific">Panagrolaimus sp. JU765</name>
    <dbReference type="NCBI Taxonomy" id="591449"/>
    <lineage>
        <taxon>Eukaryota</taxon>
        <taxon>Metazoa</taxon>
        <taxon>Ecdysozoa</taxon>
        <taxon>Nematoda</taxon>
        <taxon>Chromadorea</taxon>
        <taxon>Rhabditida</taxon>
        <taxon>Tylenchina</taxon>
        <taxon>Panagrolaimomorpha</taxon>
        <taxon>Panagrolaimoidea</taxon>
        <taxon>Panagrolaimidae</taxon>
        <taxon>Panagrolaimus</taxon>
    </lineage>
</organism>
<accession>A0AC34R6Y2</accession>